<evidence type="ECO:0000313" key="5">
    <source>
        <dbReference type="Proteomes" id="UP001589887"/>
    </source>
</evidence>
<dbReference type="InterPro" id="IPR050493">
    <property type="entry name" value="FAD-dep_Monooxygenase_BioMet"/>
</dbReference>
<dbReference type="PANTHER" id="PTHR13789">
    <property type="entry name" value="MONOOXYGENASE"/>
    <property type="match status" value="1"/>
</dbReference>
<dbReference type="EMBL" id="JBHMQV010000009">
    <property type="protein sequence ID" value="MFC0844014.1"/>
    <property type="molecule type" value="Genomic_DNA"/>
</dbReference>
<evidence type="ECO:0000256" key="2">
    <source>
        <dbReference type="ARBA" id="ARBA00023033"/>
    </source>
</evidence>
<organism evidence="4 5">
    <name type="scientific">Streptomyces noboritoensis</name>
    <dbReference type="NCBI Taxonomy" id="67337"/>
    <lineage>
        <taxon>Bacteria</taxon>
        <taxon>Bacillati</taxon>
        <taxon>Actinomycetota</taxon>
        <taxon>Actinomycetes</taxon>
        <taxon>Kitasatosporales</taxon>
        <taxon>Streptomycetaceae</taxon>
        <taxon>Streptomyces</taxon>
    </lineage>
</organism>
<proteinExistence type="predicted"/>
<comment type="caution">
    <text evidence="4">The sequence shown here is derived from an EMBL/GenBank/DDBJ whole genome shotgun (WGS) entry which is preliminary data.</text>
</comment>
<keyword evidence="5" id="KW-1185">Reference proteome</keyword>
<dbReference type="InterPro" id="IPR036188">
    <property type="entry name" value="FAD/NAD-bd_sf"/>
</dbReference>
<evidence type="ECO:0000313" key="4">
    <source>
        <dbReference type="EMBL" id="MFC0844014.1"/>
    </source>
</evidence>
<protein>
    <submittedName>
        <fullName evidence="4">FAD-dependent monooxygenase</fullName>
    </submittedName>
</protein>
<dbReference type="Pfam" id="PF01494">
    <property type="entry name" value="FAD_binding_3"/>
    <property type="match status" value="1"/>
</dbReference>
<accession>A0ABV6TE05</accession>
<dbReference type="GO" id="GO:0004497">
    <property type="term" value="F:monooxygenase activity"/>
    <property type="evidence" value="ECO:0007669"/>
    <property type="project" value="UniProtKB-KW"/>
</dbReference>
<dbReference type="InterPro" id="IPR002938">
    <property type="entry name" value="FAD-bd"/>
</dbReference>
<gene>
    <name evidence="4" type="ORF">ACFH04_09865</name>
</gene>
<dbReference type="RefSeq" id="WP_394317944.1">
    <property type="nucleotide sequence ID" value="NZ_JBHMQV010000009.1"/>
</dbReference>
<feature type="domain" description="FAD-binding" evidence="3">
    <location>
        <begin position="8"/>
        <end position="338"/>
    </location>
</feature>
<name>A0ABV6TE05_9ACTN</name>
<keyword evidence="1" id="KW-0560">Oxidoreductase</keyword>
<dbReference type="Gene3D" id="3.50.50.60">
    <property type="entry name" value="FAD/NAD(P)-binding domain"/>
    <property type="match status" value="1"/>
</dbReference>
<dbReference type="Proteomes" id="UP001589887">
    <property type="component" value="Unassembled WGS sequence"/>
</dbReference>
<dbReference type="PANTHER" id="PTHR13789:SF309">
    <property type="entry name" value="PUTATIVE (AFU_ORTHOLOGUE AFUA_6G14510)-RELATED"/>
    <property type="match status" value="1"/>
</dbReference>
<evidence type="ECO:0000259" key="3">
    <source>
        <dbReference type="Pfam" id="PF01494"/>
    </source>
</evidence>
<dbReference type="PRINTS" id="PR00420">
    <property type="entry name" value="RNGMNOXGNASE"/>
</dbReference>
<evidence type="ECO:0000256" key="1">
    <source>
        <dbReference type="ARBA" id="ARBA00023002"/>
    </source>
</evidence>
<sequence length="398" mass="41671">MSGNQRRAVVVGAGIGGLTAAVALHRRGWQVTVCERAPELTAVGAGIVLAPNALRAFDIIGFDVTRAAGSASPAALGLRRPDGRWLQRADTGAMTARYGTPPLAVHRAALTEALAAELPEGAIRYGAAVDDAEATGDRPVVRTASGEFTADLVVAADGIHSPLRRRYFPAHPGLRYSGETAWRAVLPADGPAPAAAAETWGRGERFGVVPLADGRVYVYATAVAPEGYRPADLHAELLRRYGTWHGPIPALLDRLDPAAVLQHDLHDLAAPLPRYHHGRIAWLGDAAHAMTPNLGQGGCQAIEDAVVLAHVLDGTEVTGIPAALTAYSAARCARTNALRVRSRRAGRIAAVTHPLAVATRDFAVRATPARTTRRAMDDLFGGMNGVPVAHVGSTGAAR</sequence>
<keyword evidence="2 4" id="KW-0503">Monooxygenase</keyword>
<reference evidence="4 5" key="1">
    <citation type="submission" date="2024-09" db="EMBL/GenBank/DDBJ databases">
        <authorList>
            <person name="Sun Q."/>
            <person name="Mori K."/>
        </authorList>
    </citation>
    <scope>NUCLEOTIDE SEQUENCE [LARGE SCALE GENOMIC DNA]</scope>
    <source>
        <strain evidence="4 5">JCM 4557</strain>
    </source>
</reference>
<dbReference type="SUPFAM" id="SSF51905">
    <property type="entry name" value="FAD/NAD(P)-binding domain"/>
    <property type="match status" value="1"/>
</dbReference>